<keyword evidence="6" id="KW-0010">Activator</keyword>
<keyword evidence="5" id="KW-0238">DNA-binding</keyword>
<name>A0A8K0DDC6_IGNLU</name>
<comment type="caution">
    <text evidence="12">The sequence shown here is derived from an EMBL/GenBank/DDBJ whole genome shotgun (WGS) entry which is preliminary data.</text>
</comment>
<dbReference type="SUPFAM" id="SSF55785">
    <property type="entry name" value="PYP-like sensor domain (PAS domain)"/>
    <property type="match status" value="2"/>
</dbReference>
<evidence type="ECO:0000313" key="12">
    <source>
        <dbReference type="EMBL" id="KAF2902021.1"/>
    </source>
</evidence>
<evidence type="ECO:0000256" key="9">
    <source>
        <dbReference type="ARBA" id="ARBA00023278"/>
    </source>
</evidence>
<dbReference type="SMART" id="SM00353">
    <property type="entry name" value="HLH"/>
    <property type="match status" value="1"/>
</dbReference>
<evidence type="ECO:0000259" key="10">
    <source>
        <dbReference type="PROSITE" id="PS50112"/>
    </source>
</evidence>
<dbReference type="GO" id="GO:0071456">
    <property type="term" value="P:cellular response to hypoxia"/>
    <property type="evidence" value="ECO:0007669"/>
    <property type="project" value="TreeGrafter"/>
</dbReference>
<evidence type="ECO:0000256" key="7">
    <source>
        <dbReference type="ARBA" id="ARBA00023163"/>
    </source>
</evidence>
<protein>
    <submittedName>
        <fullName evidence="12">Uncharacterized protein</fullName>
    </submittedName>
</protein>
<dbReference type="Proteomes" id="UP000801492">
    <property type="component" value="Unassembled WGS sequence"/>
</dbReference>
<dbReference type="InterPro" id="IPR013767">
    <property type="entry name" value="PAS_fold"/>
</dbReference>
<keyword evidence="13" id="KW-1185">Reference proteome</keyword>
<evidence type="ECO:0000256" key="3">
    <source>
        <dbReference type="ARBA" id="ARBA00022843"/>
    </source>
</evidence>
<dbReference type="GO" id="GO:0005634">
    <property type="term" value="C:nucleus"/>
    <property type="evidence" value="ECO:0007669"/>
    <property type="project" value="UniProtKB-SubCell"/>
</dbReference>
<reference evidence="12" key="1">
    <citation type="submission" date="2019-08" db="EMBL/GenBank/DDBJ databases">
        <title>The genome of the North American firefly Photinus pyralis.</title>
        <authorList>
            <consortium name="Photinus pyralis genome working group"/>
            <person name="Fallon T.R."/>
            <person name="Sander Lower S.E."/>
            <person name="Weng J.-K."/>
        </authorList>
    </citation>
    <scope>NUCLEOTIDE SEQUENCE</scope>
    <source>
        <strain evidence="12">TRF0915ILg1</strain>
        <tissue evidence="12">Whole body</tissue>
    </source>
</reference>
<dbReference type="InterPro" id="IPR001067">
    <property type="entry name" value="Nuc_translocat"/>
</dbReference>
<keyword evidence="7" id="KW-0804">Transcription</keyword>
<evidence type="ECO:0000313" key="13">
    <source>
        <dbReference type="Proteomes" id="UP000801492"/>
    </source>
</evidence>
<dbReference type="InterPro" id="IPR036638">
    <property type="entry name" value="HLH_DNA-bd_sf"/>
</dbReference>
<dbReference type="CDD" id="cd00130">
    <property type="entry name" value="PAS"/>
    <property type="match status" value="2"/>
</dbReference>
<dbReference type="FunFam" id="3.30.450.20:FF:000015">
    <property type="entry name" value="Hypoxia-inducible factor 1-alpha isoform 1"/>
    <property type="match status" value="1"/>
</dbReference>
<proteinExistence type="predicted"/>
<dbReference type="PROSITE" id="PS50888">
    <property type="entry name" value="BHLH"/>
    <property type="match status" value="1"/>
</dbReference>
<dbReference type="PANTHER" id="PTHR23043:SF17">
    <property type="entry name" value="PROTEIN SIMILAR"/>
    <property type="match status" value="1"/>
</dbReference>
<dbReference type="GO" id="GO:0000981">
    <property type="term" value="F:DNA-binding transcription factor activity, RNA polymerase II-specific"/>
    <property type="evidence" value="ECO:0007669"/>
    <property type="project" value="TreeGrafter"/>
</dbReference>
<dbReference type="InterPro" id="IPR000014">
    <property type="entry name" value="PAS"/>
</dbReference>
<dbReference type="PRINTS" id="PR00785">
    <property type="entry name" value="NCTRNSLOCATR"/>
</dbReference>
<dbReference type="InterPro" id="IPR035965">
    <property type="entry name" value="PAS-like_dom_sf"/>
</dbReference>
<dbReference type="GO" id="GO:0005667">
    <property type="term" value="C:transcription regulator complex"/>
    <property type="evidence" value="ECO:0007669"/>
    <property type="project" value="InterPro"/>
</dbReference>
<keyword evidence="2" id="KW-0677">Repeat</keyword>
<evidence type="ECO:0000256" key="5">
    <source>
        <dbReference type="ARBA" id="ARBA00023125"/>
    </source>
</evidence>
<dbReference type="Pfam" id="PF08447">
    <property type="entry name" value="PAS_3"/>
    <property type="match status" value="1"/>
</dbReference>
<keyword evidence="4" id="KW-0805">Transcription regulation</keyword>
<organism evidence="12 13">
    <name type="scientific">Ignelater luminosus</name>
    <name type="common">Cucubano</name>
    <name type="synonym">Pyrophorus luminosus</name>
    <dbReference type="NCBI Taxonomy" id="2038154"/>
    <lineage>
        <taxon>Eukaryota</taxon>
        <taxon>Metazoa</taxon>
        <taxon>Ecdysozoa</taxon>
        <taxon>Arthropoda</taxon>
        <taxon>Hexapoda</taxon>
        <taxon>Insecta</taxon>
        <taxon>Pterygota</taxon>
        <taxon>Neoptera</taxon>
        <taxon>Endopterygota</taxon>
        <taxon>Coleoptera</taxon>
        <taxon>Polyphaga</taxon>
        <taxon>Elateriformia</taxon>
        <taxon>Elateroidea</taxon>
        <taxon>Elateridae</taxon>
        <taxon>Agrypninae</taxon>
        <taxon>Pyrophorini</taxon>
        <taxon>Ignelater</taxon>
    </lineage>
</organism>
<evidence type="ECO:0000259" key="11">
    <source>
        <dbReference type="PROSITE" id="PS50888"/>
    </source>
</evidence>
<dbReference type="PANTHER" id="PTHR23043">
    <property type="entry name" value="HYPOXIA-INDUCIBLE FACTOR 1 ALPHA"/>
    <property type="match status" value="1"/>
</dbReference>
<dbReference type="Pfam" id="PF00989">
    <property type="entry name" value="PAS"/>
    <property type="match status" value="1"/>
</dbReference>
<dbReference type="FunFam" id="3.30.450.20:FF:000005">
    <property type="entry name" value="Hypoxia-inducible factor 1 subunit alpha"/>
    <property type="match status" value="1"/>
</dbReference>
<dbReference type="EMBL" id="VTPC01001417">
    <property type="protein sequence ID" value="KAF2902021.1"/>
    <property type="molecule type" value="Genomic_DNA"/>
</dbReference>
<feature type="domain" description="PAS" evidence="10">
    <location>
        <begin position="81"/>
        <end position="143"/>
    </location>
</feature>
<feature type="domain" description="PAS" evidence="10">
    <location>
        <begin position="228"/>
        <end position="279"/>
    </location>
</feature>
<sequence length="329" mass="37721">MKKRKEKSRDAARCRRSRETEIFSDLANSLPLQKDQISQLDKASVMRIAISYLRARDMVGLALPELEGLDNSPVSEQSVFLKTMEGFLLVLSPDGDFVYVTDNVSEYIGIAQIDLMGQSIYEYSHPCDHDEIKDMLDTRTQDNEQLRSFFIRLKCTLTSKGRSVNLKSATYKVIHCRGHMIHRNATEKENEVKVKRLEHCLIAVGQPIPHPSNIEAPLGRNTFLSKHSLDMKFTFADDMMMDFLGYTSDDLIGKSLYDYHHAMDSDAIFSAFKCLFAKGQCQTNQYRFLAKTGGYVWVLTQATLIYDKMQKPQSVVCVNYVTRLKRFYT</sequence>
<dbReference type="InterPro" id="IPR001610">
    <property type="entry name" value="PAC"/>
</dbReference>
<dbReference type="Gene3D" id="3.30.450.20">
    <property type="entry name" value="PAS domain"/>
    <property type="match status" value="3"/>
</dbReference>
<dbReference type="SMART" id="SM00091">
    <property type="entry name" value="PAS"/>
    <property type="match status" value="2"/>
</dbReference>
<dbReference type="InterPro" id="IPR013655">
    <property type="entry name" value="PAS_fold_3"/>
</dbReference>
<evidence type="ECO:0000256" key="6">
    <source>
        <dbReference type="ARBA" id="ARBA00023159"/>
    </source>
</evidence>
<keyword evidence="8" id="KW-0539">Nucleus</keyword>
<dbReference type="PROSITE" id="PS50112">
    <property type="entry name" value="PAS"/>
    <property type="match status" value="2"/>
</dbReference>
<feature type="domain" description="BHLH" evidence="11">
    <location>
        <begin position="3"/>
        <end position="56"/>
    </location>
</feature>
<dbReference type="SUPFAM" id="SSF47459">
    <property type="entry name" value="HLH, helix-loop-helix DNA-binding domain"/>
    <property type="match status" value="1"/>
</dbReference>
<dbReference type="CDD" id="cd11433">
    <property type="entry name" value="bHLH-PAS_HIF"/>
    <property type="match status" value="1"/>
</dbReference>
<evidence type="ECO:0000256" key="1">
    <source>
        <dbReference type="ARBA" id="ARBA00004123"/>
    </source>
</evidence>
<evidence type="ECO:0000256" key="8">
    <source>
        <dbReference type="ARBA" id="ARBA00023242"/>
    </source>
</evidence>
<dbReference type="GO" id="GO:0046983">
    <property type="term" value="F:protein dimerization activity"/>
    <property type="evidence" value="ECO:0007669"/>
    <property type="project" value="InterPro"/>
</dbReference>
<keyword evidence="3" id="KW-0832">Ubl conjugation</keyword>
<dbReference type="InterPro" id="IPR011598">
    <property type="entry name" value="bHLH_dom"/>
</dbReference>
<dbReference type="SMART" id="SM00086">
    <property type="entry name" value="PAC"/>
    <property type="match status" value="1"/>
</dbReference>
<dbReference type="GO" id="GO:0005737">
    <property type="term" value="C:cytoplasm"/>
    <property type="evidence" value="ECO:0007669"/>
    <property type="project" value="InterPro"/>
</dbReference>
<accession>A0A8K0DDC6</accession>
<dbReference type="NCBIfam" id="TIGR00229">
    <property type="entry name" value="sensory_box"/>
    <property type="match status" value="1"/>
</dbReference>
<evidence type="ECO:0000256" key="2">
    <source>
        <dbReference type="ARBA" id="ARBA00022737"/>
    </source>
</evidence>
<gene>
    <name evidence="12" type="ORF">ILUMI_04163</name>
</gene>
<keyword evidence="9" id="KW-0379">Hydroxylation</keyword>
<dbReference type="GO" id="GO:0045944">
    <property type="term" value="P:positive regulation of transcription by RNA polymerase II"/>
    <property type="evidence" value="ECO:0007669"/>
    <property type="project" value="UniProtKB-ARBA"/>
</dbReference>
<comment type="subcellular location">
    <subcellularLocation>
        <location evidence="1">Nucleus</location>
    </subcellularLocation>
</comment>
<dbReference type="OrthoDB" id="6021714at2759"/>
<evidence type="ECO:0000256" key="4">
    <source>
        <dbReference type="ARBA" id="ARBA00023015"/>
    </source>
</evidence>
<dbReference type="Gene3D" id="4.10.280.10">
    <property type="entry name" value="Helix-loop-helix DNA-binding domain"/>
    <property type="match status" value="1"/>
</dbReference>
<dbReference type="GO" id="GO:0000977">
    <property type="term" value="F:RNA polymerase II transcription regulatory region sequence-specific DNA binding"/>
    <property type="evidence" value="ECO:0007669"/>
    <property type="project" value="TreeGrafter"/>
</dbReference>
<dbReference type="AlphaFoldDB" id="A0A8K0DDC6"/>
<dbReference type="Pfam" id="PF23171">
    <property type="entry name" value="bHLH_HIF1A"/>
    <property type="match status" value="1"/>
</dbReference>